<dbReference type="Proteomes" id="UP001210538">
    <property type="component" value="Chromosome"/>
</dbReference>
<protein>
    <submittedName>
        <fullName evidence="1">Uncharacterized protein</fullName>
    </submittedName>
</protein>
<dbReference type="RefSeq" id="WP_072255814.1">
    <property type="nucleotide sequence ID" value="NZ_CP116347.1"/>
</dbReference>
<reference evidence="1 2" key="1">
    <citation type="submission" date="2023-01" db="EMBL/GenBank/DDBJ databases">
        <title>Genome sequence resource and annotation of Enterobacter ludwigii, an economically important pathogen of seedling wilt with strawberry.</title>
        <authorList>
            <person name="Xie Y."/>
        </authorList>
    </citation>
    <scope>NUCLEOTIDE SEQUENCE [LARGE SCALE GENOMIC DNA]</scope>
    <source>
        <strain evidence="1 2">CM-TZ4</strain>
    </source>
</reference>
<accession>A0AAX3LG87</accession>
<name>A0AAX3LG87_9ENTR</name>
<evidence type="ECO:0000313" key="2">
    <source>
        <dbReference type="Proteomes" id="UP001210538"/>
    </source>
</evidence>
<dbReference type="EMBL" id="CP116347">
    <property type="protein sequence ID" value="WCE15002.1"/>
    <property type="molecule type" value="Genomic_DNA"/>
</dbReference>
<dbReference type="AlphaFoldDB" id="A0AAX3LG87"/>
<sequence>MSRDTFHHCEDSRGHRQVFVNGNKISRVVWADEERGVVCFHPEPLRCHRRGPLRVYSRKLRGKVTVVFNDEAKTK</sequence>
<keyword evidence="2" id="KW-1185">Reference proteome</keyword>
<organism evidence="1 2">
    <name type="scientific">Enterobacter ludwigii</name>
    <dbReference type="NCBI Taxonomy" id="299767"/>
    <lineage>
        <taxon>Bacteria</taxon>
        <taxon>Pseudomonadati</taxon>
        <taxon>Pseudomonadota</taxon>
        <taxon>Gammaproteobacteria</taxon>
        <taxon>Enterobacterales</taxon>
        <taxon>Enterobacteriaceae</taxon>
        <taxon>Enterobacter</taxon>
        <taxon>Enterobacter cloacae complex</taxon>
    </lineage>
</organism>
<evidence type="ECO:0000313" key="1">
    <source>
        <dbReference type="EMBL" id="WCE15002.1"/>
    </source>
</evidence>
<gene>
    <name evidence="1" type="ORF">PHA72_09090</name>
</gene>
<proteinExistence type="predicted"/>